<dbReference type="GO" id="GO:0019441">
    <property type="term" value="P:L-tryptophan catabolic process to kynurenine"/>
    <property type="evidence" value="ECO:0007669"/>
    <property type="project" value="InterPro"/>
</dbReference>
<dbReference type="PANTHER" id="PTHR31118:SF32">
    <property type="entry name" value="KYNURENINE FORMAMIDASE"/>
    <property type="match status" value="1"/>
</dbReference>
<gene>
    <name evidence="1" type="ORF">acsn021_43530</name>
</gene>
<dbReference type="GO" id="GO:0004061">
    <property type="term" value="F:arylformamidase activity"/>
    <property type="evidence" value="ECO:0007669"/>
    <property type="project" value="InterPro"/>
</dbReference>
<dbReference type="AlphaFoldDB" id="A0A6S6R1K1"/>
<protein>
    <submittedName>
        <fullName evidence="1">Cyclase</fullName>
    </submittedName>
</protein>
<accession>A0A6S6R1K1</accession>
<reference evidence="1 2" key="1">
    <citation type="journal article" date="2016" name="Int. J. Syst. Evol. Microbiol.">
        <title>Descriptions of Anaerotaenia torta gen. nov., sp. nov. and Anaerocolumna cellulosilytica gen. nov., sp. nov. isolated from a methanogenic reactor of cattle waste.</title>
        <authorList>
            <person name="Uek A."/>
            <person name="Ohtaki Y."/>
            <person name="Kaku N."/>
            <person name="Ueki K."/>
        </authorList>
    </citation>
    <scope>NUCLEOTIDE SEQUENCE [LARGE SCALE GENOMIC DNA]</scope>
    <source>
        <strain evidence="1 2">SN021</strain>
    </source>
</reference>
<organism evidence="1 2">
    <name type="scientific">Anaerocolumna cellulosilytica</name>
    <dbReference type="NCBI Taxonomy" id="433286"/>
    <lineage>
        <taxon>Bacteria</taxon>
        <taxon>Bacillati</taxon>
        <taxon>Bacillota</taxon>
        <taxon>Clostridia</taxon>
        <taxon>Lachnospirales</taxon>
        <taxon>Lachnospiraceae</taxon>
        <taxon>Anaerocolumna</taxon>
    </lineage>
</organism>
<dbReference type="PANTHER" id="PTHR31118">
    <property type="entry name" value="CYCLASE-LIKE PROTEIN 2"/>
    <property type="match status" value="1"/>
</dbReference>
<dbReference type="EMBL" id="AP023367">
    <property type="protein sequence ID" value="BCJ96784.1"/>
    <property type="molecule type" value="Genomic_DNA"/>
</dbReference>
<dbReference type="SUPFAM" id="SSF102198">
    <property type="entry name" value="Putative cyclase"/>
    <property type="match status" value="1"/>
</dbReference>
<evidence type="ECO:0000313" key="1">
    <source>
        <dbReference type="EMBL" id="BCJ96784.1"/>
    </source>
</evidence>
<dbReference type="KEGG" id="acel:acsn021_43530"/>
<dbReference type="Gene3D" id="3.50.30.50">
    <property type="entry name" value="Putative cyclase"/>
    <property type="match status" value="2"/>
</dbReference>
<dbReference type="Pfam" id="PF04199">
    <property type="entry name" value="Cyclase"/>
    <property type="match status" value="1"/>
</dbReference>
<dbReference type="InterPro" id="IPR037175">
    <property type="entry name" value="KFase_sf"/>
</dbReference>
<sequence>MKLYDITQEVFSSKVYPGDEKPSFEKQCSISEGSLYNLTVFRMCAHNGTHLDAPYHFIEKGKSMEELALEKCFGYCTVVHFESQPDLTLVEGILKICEKKLLLKGNITVTLEMARLFNKFSLDLIGVEGLSVGPVDAPMEVHLELLEQEVVLLEGICLAEVPEGRYLLSALPLKLAGSDGSPCRAILAELD</sequence>
<evidence type="ECO:0000313" key="2">
    <source>
        <dbReference type="Proteomes" id="UP000515561"/>
    </source>
</evidence>
<dbReference type="InterPro" id="IPR007325">
    <property type="entry name" value="KFase/CYL"/>
</dbReference>
<proteinExistence type="predicted"/>
<dbReference type="RefSeq" id="WP_184092209.1">
    <property type="nucleotide sequence ID" value="NZ_AP023367.1"/>
</dbReference>
<name>A0A6S6R1K1_9FIRM</name>
<dbReference type="Proteomes" id="UP000515561">
    <property type="component" value="Chromosome"/>
</dbReference>
<keyword evidence="2" id="KW-1185">Reference proteome</keyword>